<feature type="transmembrane region" description="Helical" evidence="10">
    <location>
        <begin position="110"/>
        <end position="131"/>
    </location>
</feature>
<dbReference type="EMBL" id="CP011213">
    <property type="protein sequence ID" value="AKM82188.1"/>
    <property type="molecule type" value="Genomic_DNA"/>
</dbReference>
<evidence type="ECO:0000313" key="11">
    <source>
        <dbReference type="EMBL" id="AKM82188.1"/>
    </source>
</evidence>
<evidence type="ECO:0008006" key="13">
    <source>
        <dbReference type="Google" id="ProtNLM"/>
    </source>
</evidence>
<dbReference type="GO" id="GO:0031501">
    <property type="term" value="C:mannosyltransferase complex"/>
    <property type="evidence" value="ECO:0007669"/>
    <property type="project" value="TreeGrafter"/>
</dbReference>
<dbReference type="GO" id="GO:0004376">
    <property type="term" value="F:GPI mannosyltransferase activity"/>
    <property type="evidence" value="ECO:0007669"/>
    <property type="project" value="InterPro"/>
</dbReference>
<comment type="subcellular location">
    <subcellularLocation>
        <location evidence="1">Endoplasmic reticulum membrane</location>
        <topology evidence="1">Multi-pass membrane protein</topology>
    </subcellularLocation>
</comment>
<gene>
    <name evidence="11" type="ORF">UT28_C0001G0380</name>
</gene>
<evidence type="ECO:0000256" key="5">
    <source>
        <dbReference type="ARBA" id="ARBA00022679"/>
    </source>
</evidence>
<sequence>MKITLPKLKFKISETVKDALSITLLFLAWRGALFLVAYFGYFDIAPANGNYLIKEIHPAISMWLVYDYGWFKDIVAKSYDFSRHSMAFFPLWPATIWLFSKIFYFVNTHIIAFVLANLITLADCWIFYKLVQLDYDKDTAYRSVKYFLFFPMSLFLASAYSEPLFLLGVLSSFYFIRKQQYLLSGFGGIIASASRLVGSIMLLPLVIEVIKQKITKENWWKTLGILIAPLGLLGYMYFLKTNYGDCLGFLHAYQNSDWNRGYGYNAFNLFWNDIKIIFSFHGFGPSKDYVDAMMTTGSVLVMLTVLLSNIKKIRLSYFVYAILIMLVPLFSNSLDSLNRYVLPIFPFFMVLGILGRRKWVDSLITVTFLVLLGLFTVMFINRWWVG</sequence>
<keyword evidence="3" id="KW-0337">GPI-anchor biosynthesis</keyword>
<evidence type="ECO:0000256" key="10">
    <source>
        <dbReference type="SAM" id="Phobius"/>
    </source>
</evidence>
<dbReference type="Proteomes" id="UP000035648">
    <property type="component" value="Chromosome"/>
</dbReference>
<evidence type="ECO:0000256" key="7">
    <source>
        <dbReference type="ARBA" id="ARBA00022824"/>
    </source>
</evidence>
<reference evidence="11 12" key="1">
    <citation type="journal article" date="2015" name="Nature">
        <title>rRNA introns, odd ribosomes, and small enigmatic genomes across a large radiation of phyla.</title>
        <authorList>
            <person name="Brown C.T."/>
            <person name="Hug L.A."/>
            <person name="Thomas B.C."/>
            <person name="Sharon I."/>
            <person name="Castelle C.J."/>
            <person name="Singh A."/>
            <person name="Wilkins M.J."/>
            <person name="Williams K.H."/>
            <person name="Banfield J.F."/>
        </authorList>
    </citation>
    <scope>NUCLEOTIDE SEQUENCE [LARGE SCALE GENOMIC DNA]</scope>
</reference>
<dbReference type="PANTHER" id="PTHR12468:SF2">
    <property type="entry name" value="GPI MANNOSYLTRANSFERASE 2"/>
    <property type="match status" value="1"/>
</dbReference>
<dbReference type="UniPathway" id="UPA00196"/>
<dbReference type="GO" id="GO:0006506">
    <property type="term" value="P:GPI anchor biosynthetic process"/>
    <property type="evidence" value="ECO:0007669"/>
    <property type="project" value="UniProtKB-UniPathway"/>
</dbReference>
<feature type="transmembrane region" description="Helical" evidence="10">
    <location>
        <begin position="20"/>
        <end position="41"/>
    </location>
</feature>
<evidence type="ECO:0000256" key="9">
    <source>
        <dbReference type="ARBA" id="ARBA00023136"/>
    </source>
</evidence>
<dbReference type="GO" id="GO:0000009">
    <property type="term" value="F:alpha-1,6-mannosyltransferase activity"/>
    <property type="evidence" value="ECO:0007669"/>
    <property type="project" value="InterPro"/>
</dbReference>
<keyword evidence="9 10" id="KW-0472">Membrane</keyword>
<feature type="transmembrane region" description="Helical" evidence="10">
    <location>
        <begin position="315"/>
        <end position="331"/>
    </location>
</feature>
<evidence type="ECO:0000256" key="8">
    <source>
        <dbReference type="ARBA" id="ARBA00022989"/>
    </source>
</evidence>
<evidence type="ECO:0000256" key="2">
    <source>
        <dbReference type="ARBA" id="ARBA00004687"/>
    </source>
</evidence>
<keyword evidence="7" id="KW-0256">Endoplasmic reticulum</keyword>
<dbReference type="GO" id="GO:0016020">
    <property type="term" value="C:membrane"/>
    <property type="evidence" value="ECO:0007669"/>
    <property type="project" value="GOC"/>
</dbReference>
<keyword evidence="4" id="KW-0328">Glycosyltransferase</keyword>
<evidence type="ECO:0000313" key="12">
    <source>
        <dbReference type="Proteomes" id="UP000035648"/>
    </source>
</evidence>
<keyword evidence="8 10" id="KW-1133">Transmembrane helix</keyword>
<keyword evidence="6 10" id="KW-0812">Transmembrane</keyword>
<organism evidence="11 12">
    <name type="scientific">Berkelbacteria bacterium GW2011_GWE1_39_12</name>
    <dbReference type="NCBI Taxonomy" id="1618337"/>
    <lineage>
        <taxon>Bacteria</taxon>
        <taxon>Candidatus Berkelbacteria</taxon>
    </lineage>
</organism>
<name>A0A0G4B422_9BACT</name>
<feature type="transmembrane region" description="Helical" evidence="10">
    <location>
        <begin position="337"/>
        <end position="355"/>
    </location>
</feature>
<feature type="transmembrane region" description="Helical" evidence="10">
    <location>
        <begin position="362"/>
        <end position="384"/>
    </location>
</feature>
<dbReference type="AlphaFoldDB" id="A0A0G4B422"/>
<dbReference type="Pfam" id="PF04188">
    <property type="entry name" value="Mannosyl_trans2"/>
    <property type="match status" value="1"/>
</dbReference>
<protein>
    <recommendedName>
        <fullName evidence="13">Glycosyltransferase RgtA/B/C/D-like domain-containing protein</fullName>
    </recommendedName>
</protein>
<feature type="transmembrane region" description="Helical" evidence="10">
    <location>
        <begin position="181"/>
        <end position="207"/>
    </location>
</feature>
<dbReference type="KEGG" id="bbgw:UT28_C0001G0380"/>
<proteinExistence type="predicted"/>
<evidence type="ECO:0000256" key="6">
    <source>
        <dbReference type="ARBA" id="ARBA00022692"/>
    </source>
</evidence>
<evidence type="ECO:0000256" key="4">
    <source>
        <dbReference type="ARBA" id="ARBA00022676"/>
    </source>
</evidence>
<evidence type="ECO:0000256" key="1">
    <source>
        <dbReference type="ARBA" id="ARBA00004477"/>
    </source>
</evidence>
<feature type="transmembrane region" description="Helical" evidence="10">
    <location>
        <begin position="143"/>
        <end position="161"/>
    </location>
</feature>
<dbReference type="PANTHER" id="PTHR12468">
    <property type="entry name" value="GPI MANNOSYLTRANSFERASE 2"/>
    <property type="match status" value="1"/>
</dbReference>
<feature type="transmembrane region" description="Helical" evidence="10">
    <location>
        <begin position="289"/>
        <end position="308"/>
    </location>
</feature>
<feature type="transmembrane region" description="Helical" evidence="10">
    <location>
        <begin position="219"/>
        <end position="238"/>
    </location>
</feature>
<keyword evidence="5" id="KW-0808">Transferase</keyword>
<dbReference type="InterPro" id="IPR007315">
    <property type="entry name" value="PIG-V/Gpi18"/>
</dbReference>
<evidence type="ECO:0000256" key="3">
    <source>
        <dbReference type="ARBA" id="ARBA00022502"/>
    </source>
</evidence>
<accession>A0A0G4B422</accession>
<dbReference type="STRING" id="1618337.UT28_C0001G0380"/>
<comment type="pathway">
    <text evidence="2">Glycolipid biosynthesis; glycosylphosphatidylinositol-anchor biosynthesis.</text>
</comment>